<protein>
    <submittedName>
        <fullName evidence="1">Uncharacterized protein</fullName>
    </submittedName>
</protein>
<feature type="non-terminal residue" evidence="1">
    <location>
        <position position="200"/>
    </location>
</feature>
<evidence type="ECO:0000313" key="1">
    <source>
        <dbReference type="EMBL" id="RDX39966.1"/>
    </source>
</evidence>
<dbReference type="EMBL" id="KZ857606">
    <property type="protein sequence ID" value="RDX39966.1"/>
    <property type="molecule type" value="Genomic_DNA"/>
</dbReference>
<sequence>MGRRAKYLTQADRQAARREQKARYAQSDLGKSTRAAAQLRAQERAVHAQEALAGTIDIPAAMRAYATHPFCMSWAFRDATGPALGLQKAPFTFRLPDSRSLRSLECRGSKDPLRVKLHTLQFTWAIEAADARRTEWLVSSTEDVIELAEAELKAWIRGWMQMETRTVLAGMEAEIWEVAMCWGARRTIMLAEDLELRRQG</sequence>
<keyword evidence="2" id="KW-1185">Reference proteome</keyword>
<dbReference type="OrthoDB" id="2727115at2759"/>
<gene>
    <name evidence="1" type="ORF">OH76DRAFT_1300558</name>
</gene>
<evidence type="ECO:0000313" key="2">
    <source>
        <dbReference type="Proteomes" id="UP000256964"/>
    </source>
</evidence>
<dbReference type="AlphaFoldDB" id="A0A371CI75"/>
<name>A0A371CI75_9APHY</name>
<organism evidence="1 2">
    <name type="scientific">Lentinus brumalis</name>
    <dbReference type="NCBI Taxonomy" id="2498619"/>
    <lineage>
        <taxon>Eukaryota</taxon>
        <taxon>Fungi</taxon>
        <taxon>Dikarya</taxon>
        <taxon>Basidiomycota</taxon>
        <taxon>Agaricomycotina</taxon>
        <taxon>Agaricomycetes</taxon>
        <taxon>Polyporales</taxon>
        <taxon>Polyporaceae</taxon>
        <taxon>Lentinus</taxon>
    </lineage>
</organism>
<proteinExistence type="predicted"/>
<accession>A0A371CI75</accession>
<dbReference type="Proteomes" id="UP000256964">
    <property type="component" value="Unassembled WGS sequence"/>
</dbReference>
<reference evidence="1 2" key="1">
    <citation type="journal article" date="2018" name="Biotechnol. Biofuels">
        <title>Integrative visual omics of the white-rot fungus Polyporus brumalis exposes the biotechnological potential of its oxidative enzymes for delignifying raw plant biomass.</title>
        <authorList>
            <person name="Miyauchi S."/>
            <person name="Rancon A."/>
            <person name="Drula E."/>
            <person name="Hage H."/>
            <person name="Chaduli D."/>
            <person name="Favel A."/>
            <person name="Grisel S."/>
            <person name="Henrissat B."/>
            <person name="Herpoel-Gimbert I."/>
            <person name="Ruiz-Duenas F.J."/>
            <person name="Chevret D."/>
            <person name="Hainaut M."/>
            <person name="Lin J."/>
            <person name="Wang M."/>
            <person name="Pangilinan J."/>
            <person name="Lipzen A."/>
            <person name="Lesage-Meessen L."/>
            <person name="Navarro D."/>
            <person name="Riley R."/>
            <person name="Grigoriev I.V."/>
            <person name="Zhou S."/>
            <person name="Raouche S."/>
            <person name="Rosso M.N."/>
        </authorList>
    </citation>
    <scope>NUCLEOTIDE SEQUENCE [LARGE SCALE GENOMIC DNA]</scope>
    <source>
        <strain evidence="1 2">BRFM 1820</strain>
    </source>
</reference>